<gene>
    <name evidence="1" type="ORF">ABE541_20445</name>
</gene>
<proteinExistence type="predicted"/>
<dbReference type="RefSeq" id="WP_346582512.1">
    <property type="nucleotide sequence ID" value="NZ_JBDJNQ010000011.1"/>
</dbReference>
<evidence type="ECO:0000313" key="1">
    <source>
        <dbReference type="EMBL" id="MEN5379650.1"/>
    </source>
</evidence>
<organism evidence="1 2">
    <name type="scientific">Sphingobacterium kitahiroshimense</name>
    <dbReference type="NCBI Taxonomy" id="470446"/>
    <lineage>
        <taxon>Bacteria</taxon>
        <taxon>Pseudomonadati</taxon>
        <taxon>Bacteroidota</taxon>
        <taxon>Sphingobacteriia</taxon>
        <taxon>Sphingobacteriales</taxon>
        <taxon>Sphingobacteriaceae</taxon>
        <taxon>Sphingobacterium</taxon>
    </lineage>
</organism>
<evidence type="ECO:0000313" key="2">
    <source>
        <dbReference type="Proteomes" id="UP001409291"/>
    </source>
</evidence>
<dbReference type="EMBL" id="JBDJNQ010000011">
    <property type="protein sequence ID" value="MEN5379650.1"/>
    <property type="molecule type" value="Genomic_DNA"/>
</dbReference>
<protein>
    <submittedName>
        <fullName evidence="1">Uncharacterized protein</fullName>
    </submittedName>
</protein>
<name>A0ABV0BXY3_9SPHI</name>
<keyword evidence="2" id="KW-1185">Reference proteome</keyword>
<reference evidence="1 2" key="1">
    <citation type="submission" date="2024-04" db="EMBL/GenBank/DDBJ databases">
        <title>WGS of bacteria from Torrens River.</title>
        <authorList>
            <person name="Wyrsch E.R."/>
            <person name="Drigo B."/>
        </authorList>
    </citation>
    <scope>NUCLEOTIDE SEQUENCE [LARGE SCALE GENOMIC DNA]</scope>
    <source>
        <strain evidence="1 2">TWI391</strain>
    </source>
</reference>
<comment type="caution">
    <text evidence="1">The sequence shown here is derived from an EMBL/GenBank/DDBJ whole genome shotgun (WGS) entry which is preliminary data.</text>
</comment>
<accession>A0ABV0BXY3</accession>
<dbReference type="Proteomes" id="UP001409291">
    <property type="component" value="Unassembled WGS sequence"/>
</dbReference>
<sequence length="313" mass="36967">MMNHWMILFLFLLSFQSKGQQKPIVPEVSIEYRVNDTLEIQVNLIQDQKTSAYYYHTFLATDICNDKVCLPIQVELFWNLMGEYDHFSILQGQVFTKFDHQYFDQTDYDLLQEILLDTLSPIRDYAVEEFLDKKEQKYSVELDAITRPTLKVFSNVTVPGALYTVYALWHIVNGNIKQLIRNQLDVVYKQHQFADFFATSNNASYQEYYLEKLTGDQVVAAEPILVRLLFSNDDYIPHYAWRKLGAAYYADPERYNNLLKDLEKLKPHLQLVVLRSLSRPNLRTKEILMDKAQSKTLLQNQKELIYKLLNYEK</sequence>